<name>A0ABN3NT44_9ACTN</name>
<keyword evidence="2" id="KW-1185">Reference proteome</keyword>
<protein>
    <recommendedName>
        <fullName evidence="3">Tetratricopeptide repeat protein</fullName>
    </recommendedName>
</protein>
<dbReference type="SUPFAM" id="SSF48452">
    <property type="entry name" value="TPR-like"/>
    <property type="match status" value="1"/>
</dbReference>
<dbReference type="InterPro" id="IPR011990">
    <property type="entry name" value="TPR-like_helical_dom_sf"/>
</dbReference>
<gene>
    <name evidence="1" type="ORF">GCM10010201_35810</name>
</gene>
<evidence type="ECO:0008006" key="3">
    <source>
        <dbReference type="Google" id="ProtNLM"/>
    </source>
</evidence>
<evidence type="ECO:0000313" key="2">
    <source>
        <dbReference type="Proteomes" id="UP001499978"/>
    </source>
</evidence>
<organism evidence="1 2">
    <name type="scientific">Pilimelia columellifera subsp. columellifera</name>
    <dbReference type="NCBI Taxonomy" id="706583"/>
    <lineage>
        <taxon>Bacteria</taxon>
        <taxon>Bacillati</taxon>
        <taxon>Actinomycetota</taxon>
        <taxon>Actinomycetes</taxon>
        <taxon>Micromonosporales</taxon>
        <taxon>Micromonosporaceae</taxon>
        <taxon>Pilimelia</taxon>
    </lineage>
</organism>
<accession>A0ABN3NT44</accession>
<sequence>MSCAQGGLNNLGLTLRQVRRFEEAIAAHQQAAIIFREIGKLLDQASSRVCAGTLYARGLGI</sequence>
<dbReference type="Proteomes" id="UP001499978">
    <property type="component" value="Unassembled WGS sequence"/>
</dbReference>
<reference evidence="1 2" key="1">
    <citation type="journal article" date="2019" name="Int. J. Syst. Evol. Microbiol.">
        <title>The Global Catalogue of Microorganisms (GCM) 10K type strain sequencing project: providing services to taxonomists for standard genome sequencing and annotation.</title>
        <authorList>
            <consortium name="The Broad Institute Genomics Platform"/>
            <consortium name="The Broad Institute Genome Sequencing Center for Infectious Disease"/>
            <person name="Wu L."/>
            <person name="Ma J."/>
        </authorList>
    </citation>
    <scope>NUCLEOTIDE SEQUENCE [LARGE SCALE GENOMIC DNA]</scope>
    <source>
        <strain evidence="1 2">JCM 3367</strain>
    </source>
</reference>
<proteinExistence type="predicted"/>
<dbReference type="Gene3D" id="1.25.40.10">
    <property type="entry name" value="Tetratricopeptide repeat domain"/>
    <property type="match status" value="1"/>
</dbReference>
<evidence type="ECO:0000313" key="1">
    <source>
        <dbReference type="EMBL" id="GAA2533135.1"/>
    </source>
</evidence>
<comment type="caution">
    <text evidence="1">The sequence shown here is derived from an EMBL/GenBank/DDBJ whole genome shotgun (WGS) entry which is preliminary data.</text>
</comment>
<dbReference type="EMBL" id="BAAARY010000044">
    <property type="protein sequence ID" value="GAA2533135.1"/>
    <property type="molecule type" value="Genomic_DNA"/>
</dbReference>